<protein>
    <recommendedName>
        <fullName evidence="3">Na+/H+ antiporter</fullName>
    </recommendedName>
</protein>
<dbReference type="AlphaFoldDB" id="A0A1X9M7J8"/>
<proteinExistence type="predicted"/>
<dbReference type="KEGG" id="bkw:BkAM31D_05715"/>
<dbReference type="RefSeq" id="WP_066153752.1">
    <property type="nucleotide sequence ID" value="NZ_CP020814.1"/>
</dbReference>
<dbReference type="Proteomes" id="UP000193006">
    <property type="component" value="Chromosome"/>
</dbReference>
<evidence type="ECO:0000313" key="1">
    <source>
        <dbReference type="EMBL" id="ARK29387.1"/>
    </source>
</evidence>
<evidence type="ECO:0000313" key="2">
    <source>
        <dbReference type="Proteomes" id="UP000193006"/>
    </source>
</evidence>
<evidence type="ECO:0008006" key="3">
    <source>
        <dbReference type="Google" id="ProtNLM"/>
    </source>
</evidence>
<gene>
    <name evidence="1" type="ORF">BkAM31D_05715</name>
</gene>
<organism evidence="1 2">
    <name type="scientific">Halalkalibacter krulwichiae</name>
    <dbReference type="NCBI Taxonomy" id="199441"/>
    <lineage>
        <taxon>Bacteria</taxon>
        <taxon>Bacillati</taxon>
        <taxon>Bacillota</taxon>
        <taxon>Bacilli</taxon>
        <taxon>Bacillales</taxon>
        <taxon>Bacillaceae</taxon>
        <taxon>Halalkalibacter</taxon>
    </lineage>
</organism>
<dbReference type="EMBL" id="CP020814">
    <property type="protein sequence ID" value="ARK29387.1"/>
    <property type="molecule type" value="Genomic_DNA"/>
</dbReference>
<dbReference type="STRING" id="199441.BkAM31D_05715"/>
<accession>A0A1X9M7J8</accession>
<sequence>MIQRIISILSFSFSMYFVYKYRYRVLNAVLSRRMLRKVAVMMAMQIPFVRDKVLGSVLQFNRPQQNM</sequence>
<name>A0A1X9M7J8_9BACI</name>
<reference evidence="1 2" key="1">
    <citation type="submission" date="2017-04" db="EMBL/GenBank/DDBJ databases">
        <title>Bacillus krulwichiae AM31D Genome sequencing and assembly.</title>
        <authorList>
            <person name="Krulwich T.A."/>
            <person name="Anastor L."/>
            <person name="Ehrlich R."/>
            <person name="Ehrlich G.D."/>
            <person name="Janto B."/>
        </authorList>
    </citation>
    <scope>NUCLEOTIDE SEQUENCE [LARGE SCALE GENOMIC DNA]</scope>
    <source>
        <strain evidence="1 2">AM31D</strain>
    </source>
</reference>
<keyword evidence="2" id="KW-1185">Reference proteome</keyword>